<feature type="transmembrane region" description="Helical" evidence="6">
    <location>
        <begin position="325"/>
        <end position="347"/>
    </location>
</feature>
<gene>
    <name evidence="8" type="ORF">Pfra01_000463300</name>
</gene>
<feature type="domain" description="Amino acid transporter transmembrane" evidence="7">
    <location>
        <begin position="142"/>
        <end position="419"/>
    </location>
</feature>
<keyword evidence="4 6" id="KW-0472">Membrane</keyword>
<comment type="subcellular location">
    <subcellularLocation>
        <location evidence="1">Membrane</location>
        <topology evidence="1">Multi-pass membrane protein</topology>
    </subcellularLocation>
</comment>
<keyword evidence="3 6" id="KW-1133">Transmembrane helix</keyword>
<feature type="transmembrane region" description="Helical" evidence="6">
    <location>
        <begin position="359"/>
        <end position="381"/>
    </location>
</feature>
<dbReference type="PANTHER" id="PTHR22950:SF666">
    <property type="entry name" value="VACUOLAR AMINO ACID TRANSPORTER 4"/>
    <property type="match status" value="1"/>
</dbReference>
<dbReference type="PANTHER" id="PTHR22950">
    <property type="entry name" value="AMINO ACID TRANSPORTER"/>
    <property type="match status" value="1"/>
</dbReference>
<evidence type="ECO:0000313" key="8">
    <source>
        <dbReference type="EMBL" id="GMF25622.1"/>
    </source>
</evidence>
<feature type="region of interest" description="Disordered" evidence="5">
    <location>
        <begin position="13"/>
        <end position="39"/>
    </location>
</feature>
<dbReference type="GO" id="GO:0015179">
    <property type="term" value="F:L-amino acid transmembrane transporter activity"/>
    <property type="evidence" value="ECO:0007669"/>
    <property type="project" value="TreeGrafter"/>
</dbReference>
<dbReference type="OrthoDB" id="1684102at2759"/>
<keyword evidence="9" id="KW-1185">Reference proteome</keyword>
<feature type="transmembrane region" description="Helical" evidence="6">
    <location>
        <begin position="220"/>
        <end position="239"/>
    </location>
</feature>
<accession>A0A9W6U3Z4</accession>
<feature type="transmembrane region" description="Helical" evidence="6">
    <location>
        <begin position="171"/>
        <end position="192"/>
    </location>
</feature>
<evidence type="ECO:0000256" key="5">
    <source>
        <dbReference type="SAM" id="MobiDB-lite"/>
    </source>
</evidence>
<dbReference type="AlphaFoldDB" id="A0A9W6U3Z4"/>
<dbReference type="Proteomes" id="UP001165121">
    <property type="component" value="Unassembled WGS sequence"/>
</dbReference>
<evidence type="ECO:0000259" key="7">
    <source>
        <dbReference type="Pfam" id="PF01490"/>
    </source>
</evidence>
<organism evidence="8 9">
    <name type="scientific">Phytophthora fragariaefolia</name>
    <dbReference type="NCBI Taxonomy" id="1490495"/>
    <lineage>
        <taxon>Eukaryota</taxon>
        <taxon>Sar</taxon>
        <taxon>Stramenopiles</taxon>
        <taxon>Oomycota</taxon>
        <taxon>Peronosporomycetes</taxon>
        <taxon>Peronosporales</taxon>
        <taxon>Peronosporaceae</taxon>
        <taxon>Phytophthora</taxon>
    </lineage>
</organism>
<proteinExistence type="predicted"/>
<dbReference type="Pfam" id="PF01490">
    <property type="entry name" value="Aa_trans"/>
    <property type="match status" value="1"/>
</dbReference>
<protein>
    <submittedName>
        <fullName evidence="8">Unnamed protein product</fullName>
    </submittedName>
</protein>
<reference evidence="8" key="1">
    <citation type="submission" date="2023-04" db="EMBL/GenBank/DDBJ databases">
        <title>Phytophthora fragariaefolia NBRC 109709.</title>
        <authorList>
            <person name="Ichikawa N."/>
            <person name="Sato H."/>
            <person name="Tonouchi N."/>
        </authorList>
    </citation>
    <scope>NUCLEOTIDE SEQUENCE</scope>
    <source>
        <strain evidence="8">NBRC 109709</strain>
    </source>
</reference>
<dbReference type="EMBL" id="BSXT01000364">
    <property type="protein sequence ID" value="GMF25622.1"/>
    <property type="molecule type" value="Genomic_DNA"/>
</dbReference>
<evidence type="ECO:0000256" key="1">
    <source>
        <dbReference type="ARBA" id="ARBA00004141"/>
    </source>
</evidence>
<keyword evidence="2 6" id="KW-0812">Transmembrane</keyword>
<evidence type="ECO:0000256" key="6">
    <source>
        <dbReference type="SAM" id="Phobius"/>
    </source>
</evidence>
<evidence type="ECO:0000256" key="4">
    <source>
        <dbReference type="ARBA" id="ARBA00023136"/>
    </source>
</evidence>
<name>A0A9W6U3Z4_9STRA</name>
<comment type="caution">
    <text evidence="8">The sequence shown here is derived from an EMBL/GenBank/DDBJ whole genome shotgun (WGS) entry which is preliminary data.</text>
</comment>
<sequence length="519" mass="57453">MADSIWDLQKALRSSSPQITGRRESEPGLSSGFSDSTTPKALDIAVPGGFRRHHVQTTPRPVVSKALRDQIIDRINGVYDPFIGSILSQDNDEYDEMNVEERARSLLMTPPVRLPILETPSERTGLIKTEPAPPKSKDSDKTTTLWHALLTLLKSFVGTGILFLPDGFRSGGILFSPLCLAFVAALTLYAMLRLLQCRELVGGTYGHVGFKAYGSWGRRMVQISIIMMQAGFCCTYVIFVAQNMAEVLEFSGHSVDTSMLILLQIAVYIPLSWIRYISYFSISNLIADVFILYGLAFILGNSFWLLATQGPAKDVELFNQQDYPVFIGTSIFTFEGIGLVLPTQSSLNQSRQKRFPRLLSWTVVGLLIFYSFFAGINYIAFGSGITPMVTSSLPRNGWSSSVQFGYAFAQLLSLVLTSFDVVNSAAELGVPAAVPFEAESECLLDGQDRRHVRDRRGLAHVLLRDVLEPPVVEQVDTCHDNVLPVQVSPSPEMRTKSNSTRNKKCCLERLGRSGLQLSK</sequence>
<dbReference type="InterPro" id="IPR013057">
    <property type="entry name" value="AA_transpt_TM"/>
</dbReference>
<dbReference type="GO" id="GO:0016020">
    <property type="term" value="C:membrane"/>
    <property type="evidence" value="ECO:0007669"/>
    <property type="project" value="UniProtKB-SubCell"/>
</dbReference>
<evidence type="ECO:0000256" key="2">
    <source>
        <dbReference type="ARBA" id="ARBA00022692"/>
    </source>
</evidence>
<evidence type="ECO:0000313" key="9">
    <source>
        <dbReference type="Proteomes" id="UP001165121"/>
    </source>
</evidence>
<feature type="transmembrane region" description="Helical" evidence="6">
    <location>
        <begin position="145"/>
        <end position="165"/>
    </location>
</feature>
<feature type="transmembrane region" description="Helical" evidence="6">
    <location>
        <begin position="285"/>
        <end position="305"/>
    </location>
</feature>
<evidence type="ECO:0000256" key="3">
    <source>
        <dbReference type="ARBA" id="ARBA00022989"/>
    </source>
</evidence>
<feature type="transmembrane region" description="Helical" evidence="6">
    <location>
        <begin position="259"/>
        <end position="278"/>
    </location>
</feature>